<dbReference type="Pfam" id="PF09799">
    <property type="entry name" value="Transmemb_17"/>
    <property type="match status" value="1"/>
</dbReference>
<dbReference type="GO" id="GO:0016020">
    <property type="term" value="C:membrane"/>
    <property type="evidence" value="ECO:0007669"/>
    <property type="project" value="UniProtKB-SubCell"/>
</dbReference>
<evidence type="ECO:0000256" key="2">
    <source>
        <dbReference type="ARBA" id="ARBA00022692"/>
    </source>
</evidence>
<dbReference type="InterPro" id="IPR019184">
    <property type="entry name" value="Uncharacterised_TM-17"/>
</dbReference>
<sequence length="155" mass="17998">KKTFQITDTYIFFLGRHVLSNLPLQMALYFNVIFAPVWTVFIVLFLIENYSSYNELYKFIIVTIIATLFVVEALRLYLGYEGNLRDRIPELAGFWMLTLFLQFPLQGISAIEPILWILISGYCALKYTATQQTIYFRNIKLGTGVKLADTENKDD</sequence>
<keyword evidence="3 5" id="KW-1133">Transmembrane helix</keyword>
<keyword evidence="2 5" id="KW-0812">Transmembrane</keyword>
<evidence type="ECO:0000256" key="4">
    <source>
        <dbReference type="ARBA" id="ARBA00023136"/>
    </source>
</evidence>
<dbReference type="GO" id="GO:1905515">
    <property type="term" value="P:non-motile cilium assembly"/>
    <property type="evidence" value="ECO:0007669"/>
    <property type="project" value="TreeGrafter"/>
</dbReference>
<dbReference type="PANTHER" id="PTHR13531">
    <property type="entry name" value="GEO07735P1-RELATED-RELATED"/>
    <property type="match status" value="1"/>
</dbReference>
<evidence type="ECO:0008006" key="8">
    <source>
        <dbReference type="Google" id="ProtNLM"/>
    </source>
</evidence>
<dbReference type="AlphaFoldDB" id="A0AAV8Y0J4"/>
<evidence type="ECO:0000256" key="3">
    <source>
        <dbReference type="ARBA" id="ARBA00022989"/>
    </source>
</evidence>
<proteinExistence type="predicted"/>
<dbReference type="Proteomes" id="UP001162162">
    <property type="component" value="Unassembled WGS sequence"/>
</dbReference>
<protein>
    <recommendedName>
        <fullName evidence="8">Transmembrane protein 17</fullName>
    </recommendedName>
</protein>
<feature type="non-terminal residue" evidence="6">
    <location>
        <position position="1"/>
    </location>
</feature>
<accession>A0AAV8Y0J4</accession>
<gene>
    <name evidence="6" type="ORF">NQ318_009696</name>
</gene>
<evidence type="ECO:0000256" key="1">
    <source>
        <dbReference type="ARBA" id="ARBA00004141"/>
    </source>
</evidence>
<comment type="caution">
    <text evidence="6">The sequence shown here is derived from an EMBL/GenBank/DDBJ whole genome shotgun (WGS) entry which is preliminary data.</text>
</comment>
<feature type="transmembrane region" description="Helical" evidence="5">
    <location>
        <begin position="26"/>
        <end position="47"/>
    </location>
</feature>
<evidence type="ECO:0000256" key="5">
    <source>
        <dbReference type="SAM" id="Phobius"/>
    </source>
</evidence>
<feature type="transmembrane region" description="Helical" evidence="5">
    <location>
        <begin position="59"/>
        <end position="80"/>
    </location>
</feature>
<comment type="subcellular location">
    <subcellularLocation>
        <location evidence="1">Membrane</location>
        <topology evidence="1">Multi-pass membrane protein</topology>
    </subcellularLocation>
</comment>
<evidence type="ECO:0000313" key="6">
    <source>
        <dbReference type="EMBL" id="KAJ8944533.1"/>
    </source>
</evidence>
<evidence type="ECO:0000313" key="7">
    <source>
        <dbReference type="Proteomes" id="UP001162162"/>
    </source>
</evidence>
<name>A0AAV8Y0J4_9CUCU</name>
<organism evidence="6 7">
    <name type="scientific">Aromia moschata</name>
    <dbReference type="NCBI Taxonomy" id="1265417"/>
    <lineage>
        <taxon>Eukaryota</taxon>
        <taxon>Metazoa</taxon>
        <taxon>Ecdysozoa</taxon>
        <taxon>Arthropoda</taxon>
        <taxon>Hexapoda</taxon>
        <taxon>Insecta</taxon>
        <taxon>Pterygota</taxon>
        <taxon>Neoptera</taxon>
        <taxon>Endopterygota</taxon>
        <taxon>Coleoptera</taxon>
        <taxon>Polyphaga</taxon>
        <taxon>Cucujiformia</taxon>
        <taxon>Chrysomeloidea</taxon>
        <taxon>Cerambycidae</taxon>
        <taxon>Cerambycinae</taxon>
        <taxon>Callichromatini</taxon>
        <taxon>Aromia</taxon>
    </lineage>
</organism>
<keyword evidence="7" id="KW-1185">Reference proteome</keyword>
<feature type="transmembrane region" description="Helical" evidence="5">
    <location>
        <begin position="92"/>
        <end position="119"/>
    </location>
</feature>
<reference evidence="6" key="1">
    <citation type="journal article" date="2023" name="Insect Mol. Biol.">
        <title>Genome sequencing provides insights into the evolution of gene families encoding plant cell wall-degrading enzymes in longhorned beetles.</title>
        <authorList>
            <person name="Shin N.R."/>
            <person name="Okamura Y."/>
            <person name="Kirsch R."/>
            <person name="Pauchet Y."/>
        </authorList>
    </citation>
    <scope>NUCLEOTIDE SEQUENCE</scope>
    <source>
        <strain evidence="6">AMC_N1</strain>
    </source>
</reference>
<keyword evidence="4 5" id="KW-0472">Membrane</keyword>
<dbReference type="EMBL" id="JAPWTK010000249">
    <property type="protein sequence ID" value="KAJ8944533.1"/>
    <property type="molecule type" value="Genomic_DNA"/>
</dbReference>
<dbReference type="GO" id="GO:0035869">
    <property type="term" value="C:ciliary transition zone"/>
    <property type="evidence" value="ECO:0007669"/>
    <property type="project" value="TreeGrafter"/>
</dbReference>
<dbReference type="PANTHER" id="PTHR13531:SF6">
    <property type="entry name" value="TMEM (HUMAN TRANSMEMBRANE PROTEIN) HOMOLOG"/>
    <property type="match status" value="1"/>
</dbReference>